<accession>A0A3N9TKZ6</accession>
<dbReference type="AlphaFoldDB" id="A0A3N9TKZ6"/>
<dbReference type="RefSeq" id="WP_124935722.1">
    <property type="nucleotide sequence ID" value="NZ_RJVQ01000001.1"/>
</dbReference>
<dbReference type="NCBIfam" id="NF033420">
    <property type="entry name" value="T6SS_PAAR_dom"/>
    <property type="match status" value="1"/>
</dbReference>
<dbReference type="CDD" id="cd14737">
    <property type="entry name" value="PAAR_1"/>
    <property type="match status" value="1"/>
</dbReference>
<name>A0A3N9TKZ6_9VIBR</name>
<dbReference type="OrthoDB" id="9807902at2"/>
<proteinExistence type="predicted"/>
<dbReference type="EMBL" id="RJVQ01000001">
    <property type="protein sequence ID" value="RQW65068.1"/>
    <property type="molecule type" value="Genomic_DNA"/>
</dbReference>
<protein>
    <submittedName>
        <fullName evidence="1">Type VI secretion system PAAR protein</fullName>
    </submittedName>
</protein>
<sequence length="94" mass="9256">MGNGIVVGHVGTDHHGYPATPVISGAGTVTYDGIPAARLGDPLVIHAKPLCPPHPRFIAAGSPTVMVEGKPAARVGDPVTCGGVLIGGSSVNIG</sequence>
<organism evidence="1 2">
    <name type="scientific">Vibrio viridaestus</name>
    <dbReference type="NCBI Taxonomy" id="2487322"/>
    <lineage>
        <taxon>Bacteria</taxon>
        <taxon>Pseudomonadati</taxon>
        <taxon>Pseudomonadota</taxon>
        <taxon>Gammaproteobacteria</taxon>
        <taxon>Vibrionales</taxon>
        <taxon>Vibrionaceae</taxon>
        <taxon>Vibrio</taxon>
    </lineage>
</organism>
<gene>
    <name evidence="1" type="ORF">EES38_03275</name>
</gene>
<dbReference type="Gene3D" id="2.60.200.60">
    <property type="match status" value="1"/>
</dbReference>
<evidence type="ECO:0000313" key="1">
    <source>
        <dbReference type="EMBL" id="RQW65068.1"/>
    </source>
</evidence>
<dbReference type="Proteomes" id="UP000281112">
    <property type="component" value="Unassembled WGS sequence"/>
</dbReference>
<reference evidence="1 2" key="1">
    <citation type="submission" date="2018-11" db="EMBL/GenBank/DDBJ databases">
        <title>Vibrio LJC006 sp. nov., isolated from seawater during the bloom of the enteromorpha.</title>
        <authorList>
            <person name="Liang J."/>
        </authorList>
    </citation>
    <scope>NUCLEOTIDE SEQUENCE [LARGE SCALE GENOMIC DNA]</scope>
    <source>
        <strain evidence="1 2">LJC006</strain>
    </source>
</reference>
<dbReference type="InterPro" id="IPR008727">
    <property type="entry name" value="PAAR_motif"/>
</dbReference>
<dbReference type="Pfam" id="PF05488">
    <property type="entry name" value="PAAR_motif"/>
    <property type="match status" value="1"/>
</dbReference>
<comment type="caution">
    <text evidence="1">The sequence shown here is derived from an EMBL/GenBank/DDBJ whole genome shotgun (WGS) entry which is preliminary data.</text>
</comment>
<evidence type="ECO:0000313" key="2">
    <source>
        <dbReference type="Proteomes" id="UP000281112"/>
    </source>
</evidence>
<keyword evidence="2" id="KW-1185">Reference proteome</keyword>